<dbReference type="AlphaFoldDB" id="A0A8K0WV46"/>
<dbReference type="Pfam" id="PF09692">
    <property type="entry name" value="Arb1"/>
    <property type="match status" value="1"/>
</dbReference>
<organism evidence="2 3">
    <name type="scientific">Stachybotrys elegans</name>
    <dbReference type="NCBI Taxonomy" id="80388"/>
    <lineage>
        <taxon>Eukaryota</taxon>
        <taxon>Fungi</taxon>
        <taxon>Dikarya</taxon>
        <taxon>Ascomycota</taxon>
        <taxon>Pezizomycotina</taxon>
        <taxon>Sordariomycetes</taxon>
        <taxon>Hypocreomycetidae</taxon>
        <taxon>Hypocreales</taxon>
        <taxon>Stachybotryaceae</taxon>
        <taxon>Stachybotrys</taxon>
    </lineage>
</organism>
<dbReference type="EMBL" id="JAGPNK010000003">
    <property type="protein sequence ID" value="KAH7324693.1"/>
    <property type="molecule type" value="Genomic_DNA"/>
</dbReference>
<gene>
    <name evidence="2" type="ORF">B0I35DRAFT_348056</name>
</gene>
<accession>A0A8K0WV46</accession>
<feature type="compositionally biased region" description="Basic residues" evidence="1">
    <location>
        <begin position="54"/>
        <end position="66"/>
    </location>
</feature>
<keyword evidence="3" id="KW-1185">Reference proteome</keyword>
<dbReference type="InterPro" id="IPR018606">
    <property type="entry name" value="Arb1"/>
</dbReference>
<dbReference type="OrthoDB" id="435402at2759"/>
<evidence type="ECO:0000256" key="1">
    <source>
        <dbReference type="SAM" id="MobiDB-lite"/>
    </source>
</evidence>
<protein>
    <submittedName>
        <fullName evidence="2">Argonaute siRNA chaperone complex subunit Arb1-domain-containing protein</fullName>
    </submittedName>
</protein>
<feature type="region of interest" description="Disordered" evidence="1">
    <location>
        <begin position="1"/>
        <end position="84"/>
    </location>
</feature>
<reference evidence="2" key="1">
    <citation type="journal article" date="2021" name="Nat. Commun.">
        <title>Genetic determinants of endophytism in the Arabidopsis root mycobiome.</title>
        <authorList>
            <person name="Mesny F."/>
            <person name="Miyauchi S."/>
            <person name="Thiergart T."/>
            <person name="Pickel B."/>
            <person name="Atanasova L."/>
            <person name="Karlsson M."/>
            <person name="Huettel B."/>
            <person name="Barry K.W."/>
            <person name="Haridas S."/>
            <person name="Chen C."/>
            <person name="Bauer D."/>
            <person name="Andreopoulos W."/>
            <person name="Pangilinan J."/>
            <person name="LaButti K."/>
            <person name="Riley R."/>
            <person name="Lipzen A."/>
            <person name="Clum A."/>
            <person name="Drula E."/>
            <person name="Henrissat B."/>
            <person name="Kohler A."/>
            <person name="Grigoriev I.V."/>
            <person name="Martin F.M."/>
            <person name="Hacquard S."/>
        </authorList>
    </citation>
    <scope>NUCLEOTIDE SEQUENCE</scope>
    <source>
        <strain evidence="2">MPI-CAGE-CH-0235</strain>
    </source>
</reference>
<dbReference type="Proteomes" id="UP000813444">
    <property type="component" value="Unassembled WGS sequence"/>
</dbReference>
<dbReference type="GO" id="GO:0031047">
    <property type="term" value="P:regulatory ncRNA-mediated gene silencing"/>
    <property type="evidence" value="ECO:0007669"/>
    <property type="project" value="InterPro"/>
</dbReference>
<evidence type="ECO:0000313" key="3">
    <source>
        <dbReference type="Proteomes" id="UP000813444"/>
    </source>
</evidence>
<sequence length="474" mass="52922">MNHTAEQPGLGPNVDEELPIAQLSVADDPVRDDNSDNGSADVNEEAKVNETASKKKKKRGKGKSAAKRGPTALPKGRGTGFEEYFADPPMTPQESMEEKMEVYSSRIQACIQRFRSRRRLTGRLTLYFNEYLFLGGINTNSNAYTGQDPRELKAMTPAQRREATAADAVHRTGSDEGRFYNGDEKNWSVDFYGVAAGYFSTAVPLLTGMVDAEFEQAVDVVKNFLRYVLHHDVCPEYEADVKKALELCGVVYEEWARSQELLVTLPGAFNKAACLTYGISQHPDYPGRDHIWNSSVPFRVAFYSTLGLLGEPALLRHLSEAGTGIVKEFDCVLKVVEITRPSIEQVARFEHLHIGNQHRPLHPVGKVVLVPSTIEDDWDYPAVPSQLDKGERVTLYLEDAILANLQLGVKLSVHLMETTTGFRFIYAVDNVVPSFYTFLPQSMMKHFRQLELNERPAPSVACPEADDGQMDDNI</sequence>
<evidence type="ECO:0000313" key="2">
    <source>
        <dbReference type="EMBL" id="KAH7324693.1"/>
    </source>
</evidence>
<comment type="caution">
    <text evidence="2">The sequence shown here is derived from an EMBL/GenBank/DDBJ whole genome shotgun (WGS) entry which is preliminary data.</text>
</comment>
<proteinExistence type="predicted"/>
<dbReference type="GO" id="GO:0033167">
    <property type="term" value="C:ARC complex"/>
    <property type="evidence" value="ECO:0007669"/>
    <property type="project" value="InterPro"/>
</dbReference>
<name>A0A8K0WV46_9HYPO</name>